<evidence type="ECO:0000256" key="4">
    <source>
        <dbReference type="ARBA" id="ARBA00023150"/>
    </source>
</evidence>
<dbReference type="GO" id="GO:0046872">
    <property type="term" value="F:metal ion binding"/>
    <property type="evidence" value="ECO:0007669"/>
    <property type="project" value="UniProtKB-UniRule"/>
</dbReference>
<dbReference type="AlphaFoldDB" id="A0A0C1LE53"/>
<comment type="catalytic activity">
    <reaction evidence="5">
        <text>adenylyl-molybdopterin + molybdate = Mo-molybdopterin + AMP + H(+)</text>
        <dbReference type="Rhea" id="RHEA:35047"/>
        <dbReference type="ChEBI" id="CHEBI:15378"/>
        <dbReference type="ChEBI" id="CHEBI:36264"/>
        <dbReference type="ChEBI" id="CHEBI:62727"/>
        <dbReference type="ChEBI" id="CHEBI:71302"/>
        <dbReference type="ChEBI" id="CHEBI:456215"/>
        <dbReference type="EC" id="2.10.1.1"/>
    </reaction>
</comment>
<keyword evidence="9" id="KW-1185">Reference proteome</keyword>
<dbReference type="SMART" id="SM00852">
    <property type="entry name" value="MoCF_biosynth"/>
    <property type="match status" value="1"/>
</dbReference>
<dbReference type="InterPro" id="IPR005111">
    <property type="entry name" value="MoeA_C_domain_IV"/>
</dbReference>
<evidence type="ECO:0000313" key="9">
    <source>
        <dbReference type="Proteomes" id="UP000031408"/>
    </source>
</evidence>
<proteinExistence type="inferred from homology"/>
<dbReference type="InterPro" id="IPR036135">
    <property type="entry name" value="MoeA_linker/N_sf"/>
</dbReference>
<accession>A0A0C1LE53</accession>
<dbReference type="GO" id="GO:0061599">
    <property type="term" value="F:molybdopterin molybdotransferase activity"/>
    <property type="evidence" value="ECO:0007669"/>
    <property type="project" value="UniProtKB-UniRule"/>
</dbReference>
<dbReference type="PANTHER" id="PTHR10192:SF5">
    <property type="entry name" value="GEPHYRIN"/>
    <property type="match status" value="1"/>
</dbReference>
<dbReference type="InterPro" id="IPR036425">
    <property type="entry name" value="MoaB/Mog-like_dom_sf"/>
</dbReference>
<reference evidence="8 9" key="1">
    <citation type="submission" date="2014-11" db="EMBL/GenBank/DDBJ databases">
        <title>Genome sequence of Flavihumibacter solisilvae 3-3.</title>
        <authorList>
            <person name="Zhou G."/>
            <person name="Li M."/>
            <person name="Wang G."/>
        </authorList>
    </citation>
    <scope>NUCLEOTIDE SEQUENCE [LARGE SCALE GENOMIC DNA]</scope>
    <source>
        <strain evidence="8 9">3-3</strain>
    </source>
</reference>
<dbReference type="InterPro" id="IPR038987">
    <property type="entry name" value="MoeA-like"/>
</dbReference>
<organism evidence="8 9">
    <name type="scientific">Flavihumibacter solisilvae</name>
    <dbReference type="NCBI Taxonomy" id="1349421"/>
    <lineage>
        <taxon>Bacteria</taxon>
        <taxon>Pseudomonadati</taxon>
        <taxon>Bacteroidota</taxon>
        <taxon>Chitinophagia</taxon>
        <taxon>Chitinophagales</taxon>
        <taxon>Chitinophagaceae</taxon>
        <taxon>Flavihumibacter</taxon>
    </lineage>
</organism>
<sequence>MISVSTAKALVKQHVPLMPAGQVKLEAADGLTLAEDIKAPLALPPFDQSAMDGYAFRFADWNGSPMKIEGEQAAGTAAVNTLVTGTAMRIFTGAALPAGADTVVMQEKTTRDNGLLTITDEQLVEGTNVRKVGSEVDKDVVAIGKGTTLLPAALGLLASMGITEVPVYKRPQVSLLITGNELQTPGIPLVHGQVYESNSYTLRAALQRAGINDINIIPVKDDPDQVESAISSAIGSSDLVLLTGGVSVGDYDYVVGAAGRAGIETIFHKIRQRPGKPLFYGRHSKGIVFGLPGNPGSVLTCFYEYVYPAICAMMGKDFEQPVITAVLQRAYSKPADLTCFVKAGYDGKSGVMPLDAQESFRLRSFAVANALIKLEEGKTEYLAGEQVEVHPIPM</sequence>
<evidence type="ECO:0000256" key="6">
    <source>
        <dbReference type="RuleBase" id="RU365090"/>
    </source>
</evidence>
<dbReference type="EMBL" id="JSVC01000018">
    <property type="protein sequence ID" value="KIC93723.1"/>
    <property type="molecule type" value="Genomic_DNA"/>
</dbReference>
<feature type="domain" description="MoaB/Mog" evidence="7">
    <location>
        <begin position="174"/>
        <end position="312"/>
    </location>
</feature>
<comment type="caution">
    <text evidence="8">The sequence shown here is derived from an EMBL/GenBank/DDBJ whole genome shotgun (WGS) entry which is preliminary data.</text>
</comment>
<dbReference type="SUPFAM" id="SSF63882">
    <property type="entry name" value="MoeA N-terminal region -like"/>
    <property type="match status" value="1"/>
</dbReference>
<keyword evidence="6" id="KW-0460">Magnesium</keyword>
<keyword evidence="6" id="KW-0808">Transferase</keyword>
<dbReference type="PANTHER" id="PTHR10192">
    <property type="entry name" value="MOLYBDOPTERIN BIOSYNTHESIS PROTEIN"/>
    <property type="match status" value="1"/>
</dbReference>
<evidence type="ECO:0000256" key="2">
    <source>
        <dbReference type="ARBA" id="ARBA00005046"/>
    </source>
</evidence>
<comment type="function">
    <text evidence="1 6">Catalyzes the insertion of molybdate into adenylated molybdopterin with the concomitant release of AMP.</text>
</comment>
<dbReference type="Gene3D" id="2.40.340.10">
    <property type="entry name" value="MoeA, C-terminal, domain IV"/>
    <property type="match status" value="1"/>
</dbReference>
<dbReference type="SUPFAM" id="SSF63867">
    <property type="entry name" value="MoeA C-terminal domain-like"/>
    <property type="match status" value="1"/>
</dbReference>
<comment type="similarity">
    <text evidence="3 6">Belongs to the MoeA family.</text>
</comment>
<dbReference type="STRING" id="1349421.OI18_16045"/>
<gene>
    <name evidence="8" type="ORF">OI18_16045</name>
</gene>
<dbReference type="Proteomes" id="UP000031408">
    <property type="component" value="Unassembled WGS sequence"/>
</dbReference>
<evidence type="ECO:0000256" key="1">
    <source>
        <dbReference type="ARBA" id="ARBA00002901"/>
    </source>
</evidence>
<dbReference type="NCBIfam" id="TIGR00177">
    <property type="entry name" value="molyb_syn"/>
    <property type="match status" value="1"/>
</dbReference>
<dbReference type="NCBIfam" id="NF045515">
    <property type="entry name" value="Glp_gephyrin"/>
    <property type="match status" value="1"/>
</dbReference>
<dbReference type="InterPro" id="IPR001453">
    <property type="entry name" value="MoaB/Mog_dom"/>
</dbReference>
<protein>
    <recommendedName>
        <fullName evidence="6">Molybdopterin molybdenumtransferase</fullName>
        <ecNumber evidence="6">2.10.1.1</ecNumber>
    </recommendedName>
</protein>
<dbReference type="OrthoDB" id="9804758at2"/>
<dbReference type="Pfam" id="PF03454">
    <property type="entry name" value="MoeA_C"/>
    <property type="match status" value="1"/>
</dbReference>
<dbReference type="Gene3D" id="2.170.190.11">
    <property type="entry name" value="Molybdopterin biosynthesis moea protein, domain 3"/>
    <property type="match status" value="1"/>
</dbReference>
<dbReference type="UniPathway" id="UPA00344"/>
<dbReference type="InterPro" id="IPR005110">
    <property type="entry name" value="MoeA_linker/N"/>
</dbReference>
<keyword evidence="6" id="KW-0500">Molybdenum</keyword>
<dbReference type="Gene3D" id="3.40.980.10">
    <property type="entry name" value="MoaB/Mog-like domain"/>
    <property type="match status" value="1"/>
</dbReference>
<evidence type="ECO:0000256" key="3">
    <source>
        <dbReference type="ARBA" id="ARBA00010763"/>
    </source>
</evidence>
<dbReference type="Pfam" id="PF00994">
    <property type="entry name" value="MoCF_biosynth"/>
    <property type="match status" value="1"/>
</dbReference>
<keyword evidence="4 6" id="KW-0501">Molybdenum cofactor biosynthesis</keyword>
<dbReference type="CDD" id="cd00887">
    <property type="entry name" value="MoeA"/>
    <property type="match status" value="1"/>
</dbReference>
<name>A0A0C1LE53_9BACT</name>
<dbReference type="GO" id="GO:0005829">
    <property type="term" value="C:cytosol"/>
    <property type="evidence" value="ECO:0007669"/>
    <property type="project" value="TreeGrafter"/>
</dbReference>
<dbReference type="EC" id="2.10.1.1" evidence="6"/>
<evidence type="ECO:0000259" key="7">
    <source>
        <dbReference type="SMART" id="SM00852"/>
    </source>
</evidence>
<evidence type="ECO:0000313" key="8">
    <source>
        <dbReference type="EMBL" id="KIC93723.1"/>
    </source>
</evidence>
<dbReference type="Pfam" id="PF03453">
    <property type="entry name" value="MoeA_N"/>
    <property type="match status" value="1"/>
</dbReference>
<keyword evidence="6" id="KW-0479">Metal-binding</keyword>
<comment type="cofactor">
    <cofactor evidence="6">
        <name>Mg(2+)</name>
        <dbReference type="ChEBI" id="CHEBI:18420"/>
    </cofactor>
</comment>
<evidence type="ECO:0000256" key="5">
    <source>
        <dbReference type="ARBA" id="ARBA00047317"/>
    </source>
</evidence>
<dbReference type="SUPFAM" id="SSF53218">
    <property type="entry name" value="Molybdenum cofactor biosynthesis proteins"/>
    <property type="match status" value="1"/>
</dbReference>
<dbReference type="Gene3D" id="3.90.105.10">
    <property type="entry name" value="Molybdopterin biosynthesis moea protein, domain 2"/>
    <property type="match status" value="1"/>
</dbReference>
<dbReference type="InterPro" id="IPR036688">
    <property type="entry name" value="MoeA_C_domain_IV_sf"/>
</dbReference>
<comment type="pathway">
    <text evidence="2 6">Cofactor biosynthesis; molybdopterin biosynthesis.</text>
</comment>
<dbReference type="GO" id="GO:0006777">
    <property type="term" value="P:Mo-molybdopterin cofactor biosynthetic process"/>
    <property type="evidence" value="ECO:0007669"/>
    <property type="project" value="UniProtKB-UniRule"/>
</dbReference>